<evidence type="ECO:0000313" key="4">
    <source>
        <dbReference type="Proteomes" id="UP001212841"/>
    </source>
</evidence>
<dbReference type="EMBL" id="JADGJD010000177">
    <property type="protein sequence ID" value="KAJ3053823.1"/>
    <property type="molecule type" value="Genomic_DNA"/>
</dbReference>
<reference evidence="3" key="1">
    <citation type="submission" date="2020-05" db="EMBL/GenBank/DDBJ databases">
        <title>Phylogenomic resolution of chytrid fungi.</title>
        <authorList>
            <person name="Stajich J.E."/>
            <person name="Amses K."/>
            <person name="Simmons R."/>
            <person name="Seto K."/>
            <person name="Myers J."/>
            <person name="Bonds A."/>
            <person name="Quandt C.A."/>
            <person name="Barry K."/>
            <person name="Liu P."/>
            <person name="Grigoriev I."/>
            <person name="Longcore J.E."/>
            <person name="James T.Y."/>
        </authorList>
    </citation>
    <scope>NUCLEOTIDE SEQUENCE</scope>
    <source>
        <strain evidence="3">JEL0318</strain>
    </source>
</reference>
<evidence type="ECO:0000259" key="2">
    <source>
        <dbReference type="PROSITE" id="PS50904"/>
    </source>
</evidence>
<dbReference type="InterPro" id="IPR006797">
    <property type="entry name" value="PRELI/MSF1_dom"/>
</dbReference>
<accession>A0AAD5SFY7</accession>
<evidence type="ECO:0000256" key="1">
    <source>
        <dbReference type="SAM" id="Coils"/>
    </source>
</evidence>
<protein>
    <recommendedName>
        <fullName evidence="2">PRELI/MSF1 domain-containing protein</fullName>
    </recommendedName>
</protein>
<feature type="coiled-coil region" evidence="1">
    <location>
        <begin position="159"/>
        <end position="186"/>
    </location>
</feature>
<dbReference type="AlphaFoldDB" id="A0AAD5SFY7"/>
<evidence type="ECO:0000313" key="3">
    <source>
        <dbReference type="EMBL" id="KAJ3053823.1"/>
    </source>
</evidence>
<dbReference type="InterPro" id="IPR037365">
    <property type="entry name" value="Slowmo/Ups"/>
</dbReference>
<gene>
    <name evidence="3" type="ORF">HK097_003289</name>
</gene>
<dbReference type="GO" id="GO:0005758">
    <property type="term" value="C:mitochondrial intermembrane space"/>
    <property type="evidence" value="ECO:0007669"/>
    <property type="project" value="InterPro"/>
</dbReference>
<proteinExistence type="predicted"/>
<sequence length="234" mass="26294">MKLYNNSSTFPHPWSTITTANFQKYPNPISTHVLSVDILSRHIDPKTGFLHTERLLVCRQPAPALLRRLLPIPDEAIFREISIVDPKTQTYTATSWNLTMRSIIEVEETCVFRPHPDNRWNETVFEQTAKFTAGGWSNLAKMVEDNAVNAFQNNAGKGRKGLELVIDQVIREAKEVEERLTQGLKEVEEGITKSFEEVEERFTQGLKEVEEGIKQGLAGAGVAAEGNPSSGWKS</sequence>
<organism evidence="3 4">
    <name type="scientific">Rhizophlyctis rosea</name>
    <dbReference type="NCBI Taxonomy" id="64517"/>
    <lineage>
        <taxon>Eukaryota</taxon>
        <taxon>Fungi</taxon>
        <taxon>Fungi incertae sedis</taxon>
        <taxon>Chytridiomycota</taxon>
        <taxon>Chytridiomycota incertae sedis</taxon>
        <taxon>Chytridiomycetes</taxon>
        <taxon>Rhizophlyctidales</taxon>
        <taxon>Rhizophlyctidaceae</taxon>
        <taxon>Rhizophlyctis</taxon>
    </lineage>
</organism>
<feature type="domain" description="PRELI/MSF1" evidence="2">
    <location>
        <begin position="1"/>
        <end position="174"/>
    </location>
</feature>
<dbReference type="Pfam" id="PF04707">
    <property type="entry name" value="PRELI"/>
    <property type="match status" value="1"/>
</dbReference>
<dbReference type="PROSITE" id="PS50904">
    <property type="entry name" value="PRELI_MSF1"/>
    <property type="match status" value="1"/>
</dbReference>
<keyword evidence="4" id="KW-1185">Reference proteome</keyword>
<keyword evidence="1" id="KW-0175">Coiled coil</keyword>
<comment type="caution">
    <text evidence="3">The sequence shown here is derived from an EMBL/GenBank/DDBJ whole genome shotgun (WGS) entry which is preliminary data.</text>
</comment>
<dbReference type="Proteomes" id="UP001212841">
    <property type="component" value="Unassembled WGS sequence"/>
</dbReference>
<dbReference type="PANTHER" id="PTHR11158">
    <property type="entry name" value="MSF1/PX19 RELATED"/>
    <property type="match status" value="1"/>
</dbReference>
<name>A0AAD5SFY7_9FUNG</name>